<evidence type="ECO:0000256" key="4">
    <source>
        <dbReference type="ARBA" id="ARBA00022475"/>
    </source>
</evidence>
<dbReference type="RefSeq" id="WP_254572981.1">
    <property type="nucleotide sequence ID" value="NZ_CP098502.1"/>
</dbReference>
<evidence type="ECO:0000256" key="8">
    <source>
        <dbReference type="ARBA" id="ARBA00023136"/>
    </source>
</evidence>
<feature type="transmembrane region" description="Helical" evidence="10">
    <location>
        <begin position="73"/>
        <end position="95"/>
    </location>
</feature>
<name>A0ABY5DXQ9_9ACTN</name>
<dbReference type="Proteomes" id="UP001056035">
    <property type="component" value="Chromosome"/>
</dbReference>
<evidence type="ECO:0000256" key="9">
    <source>
        <dbReference type="RuleBase" id="RU362091"/>
    </source>
</evidence>
<dbReference type="PROSITE" id="PS50283">
    <property type="entry name" value="NA_SOLUT_SYMP_3"/>
    <property type="match status" value="1"/>
</dbReference>
<evidence type="ECO:0000256" key="6">
    <source>
        <dbReference type="ARBA" id="ARBA00022847"/>
    </source>
</evidence>
<keyword evidence="7 10" id="KW-1133">Transmembrane helix</keyword>
<feature type="transmembrane region" description="Helical" evidence="10">
    <location>
        <begin position="116"/>
        <end position="132"/>
    </location>
</feature>
<dbReference type="CDD" id="cd11480">
    <property type="entry name" value="SLC5sbd_u4"/>
    <property type="match status" value="1"/>
</dbReference>
<evidence type="ECO:0000313" key="12">
    <source>
        <dbReference type="Proteomes" id="UP001056035"/>
    </source>
</evidence>
<protein>
    <submittedName>
        <fullName evidence="11">Cation acetate symporter</fullName>
    </submittedName>
</protein>
<comment type="subcellular location">
    <subcellularLocation>
        <location evidence="1">Cell membrane</location>
        <topology evidence="1">Multi-pass membrane protein</topology>
    </subcellularLocation>
</comment>
<dbReference type="InterPro" id="IPR038377">
    <property type="entry name" value="Na/Glc_symporter_sf"/>
</dbReference>
<keyword evidence="3" id="KW-0813">Transport</keyword>
<feature type="transmembrane region" description="Helical" evidence="10">
    <location>
        <begin position="435"/>
        <end position="452"/>
    </location>
</feature>
<evidence type="ECO:0000256" key="10">
    <source>
        <dbReference type="SAM" id="Phobius"/>
    </source>
</evidence>
<feature type="transmembrane region" description="Helical" evidence="10">
    <location>
        <begin position="298"/>
        <end position="322"/>
    </location>
</feature>
<dbReference type="InterPro" id="IPR001734">
    <property type="entry name" value="Na/solute_symporter"/>
</dbReference>
<feature type="transmembrane region" description="Helical" evidence="10">
    <location>
        <begin position="525"/>
        <end position="543"/>
    </location>
</feature>
<organism evidence="11 12">
    <name type="scientific">Paraconexibacter antarcticus</name>
    <dbReference type="NCBI Taxonomy" id="2949664"/>
    <lineage>
        <taxon>Bacteria</taxon>
        <taxon>Bacillati</taxon>
        <taxon>Actinomycetota</taxon>
        <taxon>Thermoleophilia</taxon>
        <taxon>Solirubrobacterales</taxon>
        <taxon>Paraconexibacteraceae</taxon>
        <taxon>Paraconexibacter</taxon>
    </lineage>
</organism>
<comment type="similarity">
    <text evidence="2 9">Belongs to the sodium:solute symporter (SSF) (TC 2.A.21) family.</text>
</comment>
<keyword evidence="6" id="KW-0769">Symport</keyword>
<feature type="transmembrane region" description="Helical" evidence="10">
    <location>
        <begin position="495"/>
        <end position="513"/>
    </location>
</feature>
<accession>A0ABY5DXQ9</accession>
<dbReference type="InterPro" id="IPR050277">
    <property type="entry name" value="Sodium:Solute_Symporter"/>
</dbReference>
<reference evidence="11 12" key="1">
    <citation type="submission" date="2022-06" db="EMBL/GenBank/DDBJ databases">
        <title>Paraconexibacter antarcticus.</title>
        <authorList>
            <person name="Kim C.S."/>
        </authorList>
    </citation>
    <scope>NUCLEOTIDE SEQUENCE [LARGE SCALE GENOMIC DNA]</scope>
    <source>
        <strain evidence="11 12">02-257</strain>
    </source>
</reference>
<dbReference type="PANTHER" id="PTHR48086">
    <property type="entry name" value="SODIUM/PROLINE SYMPORTER-RELATED"/>
    <property type="match status" value="1"/>
</dbReference>
<feature type="transmembrane region" description="Helical" evidence="10">
    <location>
        <begin position="458"/>
        <end position="483"/>
    </location>
</feature>
<dbReference type="PANTHER" id="PTHR48086:SF6">
    <property type="entry name" value="CATION_ACETATE SYMPORTER ACTP"/>
    <property type="match status" value="1"/>
</dbReference>
<evidence type="ECO:0000256" key="1">
    <source>
        <dbReference type="ARBA" id="ARBA00004651"/>
    </source>
</evidence>
<dbReference type="EMBL" id="CP098502">
    <property type="protein sequence ID" value="UTI66310.1"/>
    <property type="molecule type" value="Genomic_DNA"/>
</dbReference>
<proteinExistence type="inferred from homology"/>
<evidence type="ECO:0000256" key="2">
    <source>
        <dbReference type="ARBA" id="ARBA00006434"/>
    </source>
</evidence>
<sequence length="571" mass="58349">MIGIPLAMVVVATSGAAGVGVYGVRLARTTSDLFVASRAITPWWNAAAISGEYLSAASFLGVAGLGMKSGAAALWQPVGFTAGYLALLLFVAAPLRRFGSYTIPDFAEARLDAPRMRLLAALVVLLIADFYLVPQLKGAGLALRVITGSPYWAGIAVVALLVAVNVGAGGMRSVTYVQAYQFWVKTFAIALPACLLVIHLGGLPGRAALFGQAYPQAPPGGLVVKLGESRTLTFPAATTGQLDGRAFAVAAGARRRLGPGELVLPAGSAIPAPAGTTARTGRAWSRPVGGAEGASSPLLVYSLLLATFLGTMGLPHILVRFYTSPDGAAARRTTVRVLGLLGLFYLFPFVYSLLGRALVPQLYVTGATDLVVLKLPQAAWPGLPGDLLAGLTAAGAFAAFTSTASGLLISIAGTLSHDLAPRGGRAGPRERFRRFRLAAAGGMVVPGLMAVLARDVDISLLVGWAFALAASTFCPLFLLGIWWTGLTARGAASGMIAGAVSATAAIFAGLALGEPTGGAGPLLTQPAALTVPIAFATMVLVSLRGEPPAGTRGHMLALHAPEGLGLAGPER</sequence>
<keyword evidence="12" id="KW-1185">Reference proteome</keyword>
<feature type="transmembrane region" description="Helical" evidence="10">
    <location>
        <begin position="152"/>
        <end position="170"/>
    </location>
</feature>
<evidence type="ECO:0000256" key="5">
    <source>
        <dbReference type="ARBA" id="ARBA00022692"/>
    </source>
</evidence>
<evidence type="ECO:0000313" key="11">
    <source>
        <dbReference type="EMBL" id="UTI66310.1"/>
    </source>
</evidence>
<evidence type="ECO:0000256" key="3">
    <source>
        <dbReference type="ARBA" id="ARBA00022448"/>
    </source>
</evidence>
<keyword evidence="5 10" id="KW-0812">Transmembrane</keyword>
<feature type="transmembrane region" description="Helical" evidence="10">
    <location>
        <begin position="182"/>
        <end position="201"/>
    </location>
</feature>
<gene>
    <name evidence="11" type="ORF">NBH00_08900</name>
</gene>
<keyword evidence="8 10" id="KW-0472">Membrane</keyword>
<feature type="transmembrane region" description="Helical" evidence="10">
    <location>
        <begin position="334"/>
        <end position="354"/>
    </location>
</feature>
<keyword evidence="4" id="KW-1003">Cell membrane</keyword>
<dbReference type="Pfam" id="PF00474">
    <property type="entry name" value="SSF"/>
    <property type="match status" value="2"/>
</dbReference>
<evidence type="ECO:0000256" key="7">
    <source>
        <dbReference type="ARBA" id="ARBA00022989"/>
    </source>
</evidence>
<feature type="transmembrane region" description="Helical" evidence="10">
    <location>
        <begin position="6"/>
        <end position="24"/>
    </location>
</feature>
<dbReference type="Gene3D" id="1.20.1730.10">
    <property type="entry name" value="Sodium/glucose cotransporter"/>
    <property type="match status" value="1"/>
</dbReference>
<feature type="transmembrane region" description="Helical" evidence="10">
    <location>
        <begin position="387"/>
        <end position="415"/>
    </location>
</feature>